<accession>A0A5C8P9J4</accession>
<dbReference type="AlphaFoldDB" id="A0A5C8P9J4"/>
<dbReference type="PANTHER" id="PTHR11070">
    <property type="entry name" value="UVRD / RECB / PCRA DNA HELICASE FAMILY MEMBER"/>
    <property type="match status" value="1"/>
</dbReference>
<dbReference type="RefSeq" id="WP_147852079.1">
    <property type="nucleotide sequence ID" value="NZ_VDUZ01000070.1"/>
</dbReference>
<dbReference type="Gene3D" id="3.40.50.300">
    <property type="entry name" value="P-loop containing nucleotide triphosphate hydrolases"/>
    <property type="match status" value="2"/>
</dbReference>
<keyword evidence="4 6" id="KW-0067">ATP-binding</keyword>
<evidence type="ECO:0000256" key="5">
    <source>
        <dbReference type="ARBA" id="ARBA00034923"/>
    </source>
</evidence>
<dbReference type="Pfam" id="PF00580">
    <property type="entry name" value="UvrD-helicase"/>
    <property type="match status" value="2"/>
</dbReference>
<comment type="caution">
    <text evidence="8">The sequence shown here is derived from an EMBL/GenBank/DDBJ whole genome shotgun (WGS) entry which is preliminary data.</text>
</comment>
<evidence type="ECO:0000313" key="8">
    <source>
        <dbReference type="EMBL" id="TXL69870.1"/>
    </source>
</evidence>
<keyword evidence="2 6" id="KW-0378">Hydrolase</keyword>
<name>A0A5C8P9J4_9HYPH</name>
<sequence length="614" mass="68479">MKLTDKQKEILGQGGHLLVTGGPGSGKTTISILKAAQIAEKDLRPGQKILFLSFARATVSRVVETIEYEQNIPSEQKLRIEVETYHSFFWRILKAHGYLTGLPRRLSILSPSAEAIALSGIRLQHGTRGLSDEQKKAKSAAENIERERLARVEGRVCFDLYATLVGDLLHGSERIRKLIATMHPVVILDEFQDTNDAQWRVVQALGKCSTLLALADPEQRIYDWLGASPERLDHFRDSFKPSEVDLSSDNHRSAGTDIALFGNHILTGKFQTTPYAGVKVEQYNPNINQAFSRLVTTAYQARNRLVSAGRKDWSLAILVPTKEMTRMASDALRAPPAGLTAVPHAAVIEMDAAILSAEIIALLLEPDNDGRHFEQFIALATNYYQGKGGDDPTIAALDEAAKIAKAYEEYVACRVTGKALRKNSILVAMRAVYDAARKQALTGVPDQDWQAVRRILEGGACKRLQEIADQVRNIRVLDRGVELRQELSQDWRDNGSYLNALTITRQAFVREHFSTNAKPETGVVVMNMHKAKGKQFDEVIIFEGWPIRRKGQPPFNSHRIVRYNTRENVNDQARQNLRVSVTRGKRHTTILTPRGDPCVLLQSASRARPFGIGL</sequence>
<proteinExistence type="predicted"/>
<evidence type="ECO:0000313" key="9">
    <source>
        <dbReference type="Proteomes" id="UP000321638"/>
    </source>
</evidence>
<keyword evidence="9" id="KW-1185">Reference proteome</keyword>
<dbReference type="SUPFAM" id="SSF52540">
    <property type="entry name" value="P-loop containing nucleoside triphosphate hydrolases"/>
    <property type="match status" value="1"/>
</dbReference>
<dbReference type="GO" id="GO:0000725">
    <property type="term" value="P:recombinational repair"/>
    <property type="evidence" value="ECO:0007669"/>
    <property type="project" value="TreeGrafter"/>
</dbReference>
<dbReference type="GO" id="GO:0005524">
    <property type="term" value="F:ATP binding"/>
    <property type="evidence" value="ECO:0007669"/>
    <property type="project" value="UniProtKB-UniRule"/>
</dbReference>
<dbReference type="GO" id="GO:0043138">
    <property type="term" value="F:3'-5' DNA helicase activity"/>
    <property type="evidence" value="ECO:0007669"/>
    <property type="project" value="TreeGrafter"/>
</dbReference>
<evidence type="ECO:0000259" key="7">
    <source>
        <dbReference type="PROSITE" id="PS51198"/>
    </source>
</evidence>
<dbReference type="InterPro" id="IPR000212">
    <property type="entry name" value="DNA_helicase_UvrD/REP"/>
</dbReference>
<evidence type="ECO:0000256" key="2">
    <source>
        <dbReference type="ARBA" id="ARBA00022801"/>
    </source>
</evidence>
<evidence type="ECO:0000256" key="3">
    <source>
        <dbReference type="ARBA" id="ARBA00022806"/>
    </source>
</evidence>
<evidence type="ECO:0000256" key="1">
    <source>
        <dbReference type="ARBA" id="ARBA00022741"/>
    </source>
</evidence>
<feature type="binding site" evidence="6">
    <location>
        <begin position="21"/>
        <end position="28"/>
    </location>
    <ligand>
        <name>ATP</name>
        <dbReference type="ChEBI" id="CHEBI:30616"/>
    </ligand>
</feature>
<keyword evidence="3 6" id="KW-0347">Helicase</keyword>
<keyword evidence="1 6" id="KW-0547">Nucleotide-binding</keyword>
<feature type="domain" description="UvrD-like helicase ATP-binding" evidence="7">
    <location>
        <begin position="1"/>
        <end position="254"/>
    </location>
</feature>
<gene>
    <name evidence="8" type="ORF">FHP25_37200</name>
</gene>
<evidence type="ECO:0000256" key="4">
    <source>
        <dbReference type="ARBA" id="ARBA00022840"/>
    </source>
</evidence>
<dbReference type="Proteomes" id="UP000321638">
    <property type="component" value="Unassembled WGS sequence"/>
</dbReference>
<dbReference type="PANTHER" id="PTHR11070:SF2">
    <property type="entry name" value="ATP-DEPENDENT DNA HELICASE SRS2"/>
    <property type="match status" value="1"/>
</dbReference>
<organism evidence="8 9">
    <name type="scientific">Vineibacter terrae</name>
    <dbReference type="NCBI Taxonomy" id="2586908"/>
    <lineage>
        <taxon>Bacteria</taxon>
        <taxon>Pseudomonadati</taxon>
        <taxon>Pseudomonadota</taxon>
        <taxon>Alphaproteobacteria</taxon>
        <taxon>Hyphomicrobiales</taxon>
        <taxon>Vineibacter</taxon>
    </lineage>
</organism>
<reference evidence="8 9" key="1">
    <citation type="submission" date="2019-06" db="EMBL/GenBank/DDBJ databases">
        <title>New taxonomy in bacterial strain CC-CFT640, isolated from vineyard.</title>
        <authorList>
            <person name="Lin S.-Y."/>
            <person name="Tsai C.-F."/>
            <person name="Young C.-C."/>
        </authorList>
    </citation>
    <scope>NUCLEOTIDE SEQUENCE [LARGE SCALE GENOMIC DNA]</scope>
    <source>
        <strain evidence="8 9">CC-CFT640</strain>
    </source>
</reference>
<dbReference type="GO" id="GO:0016787">
    <property type="term" value="F:hydrolase activity"/>
    <property type="evidence" value="ECO:0007669"/>
    <property type="project" value="UniProtKB-UniRule"/>
</dbReference>
<dbReference type="InterPro" id="IPR014016">
    <property type="entry name" value="UvrD-like_ATP-bd"/>
</dbReference>
<protein>
    <recommendedName>
        <fullName evidence="5">DNA 3'-5' helicase II</fullName>
    </recommendedName>
</protein>
<evidence type="ECO:0000256" key="6">
    <source>
        <dbReference type="PROSITE-ProRule" id="PRU00560"/>
    </source>
</evidence>
<dbReference type="EMBL" id="VDUZ01000070">
    <property type="protein sequence ID" value="TXL69870.1"/>
    <property type="molecule type" value="Genomic_DNA"/>
</dbReference>
<dbReference type="GO" id="GO:0003677">
    <property type="term" value="F:DNA binding"/>
    <property type="evidence" value="ECO:0007669"/>
    <property type="project" value="InterPro"/>
</dbReference>
<dbReference type="InterPro" id="IPR027417">
    <property type="entry name" value="P-loop_NTPase"/>
</dbReference>
<dbReference type="PROSITE" id="PS51198">
    <property type="entry name" value="UVRD_HELICASE_ATP_BIND"/>
    <property type="match status" value="1"/>
</dbReference>
<dbReference type="OrthoDB" id="5461146at2"/>